<evidence type="ECO:0000313" key="1">
    <source>
        <dbReference type="EMBL" id="QBJ02937.1"/>
    </source>
</evidence>
<accession>A0A481W6T8</accession>
<dbReference type="Proteomes" id="UP000294134">
    <property type="component" value="Segment"/>
</dbReference>
<dbReference type="EMBL" id="MK552327">
    <property type="protein sequence ID" value="QBJ02937.1"/>
    <property type="molecule type" value="Genomic_DNA"/>
</dbReference>
<evidence type="ECO:0000313" key="2">
    <source>
        <dbReference type="Proteomes" id="UP000294134"/>
    </source>
</evidence>
<proteinExistence type="predicted"/>
<organism evidence="1 2">
    <name type="scientific">Pseudomonas phage Psa21</name>
    <dbReference type="NCBI Taxonomy" id="2530023"/>
    <lineage>
        <taxon>Viruses</taxon>
        <taxon>Duplodnaviria</taxon>
        <taxon>Heunggongvirae</taxon>
        <taxon>Uroviricota</taxon>
        <taxon>Caudoviricetes</taxon>
        <taxon>Chimalliviridae</taxon>
        <taxon>Tepukevirus</taxon>
        <taxon>Tepukevirus Psa21</taxon>
    </lineage>
</organism>
<protein>
    <submittedName>
        <fullName evidence="1">Uncharacterized protein</fullName>
    </submittedName>
</protein>
<sequence>MKVKIKPRPLDDFGPADCRCCSRLSWKNLKLDKQILREAVNDADYMVSKREQQVA</sequence>
<reference evidence="1 2" key="1">
    <citation type="submission" date="2019-02" db="EMBL/GenBank/DDBJ databases">
        <authorList>
            <person name="Frampton R.A."/>
            <person name="Wojtus J.K."/>
            <person name="Fineran P.C."/>
            <person name="Hendrickson H.L."/>
        </authorList>
    </citation>
    <scope>NUCLEOTIDE SEQUENCE [LARGE SCALE GENOMIC DNA]</scope>
</reference>
<name>A0A481W6T8_9CAUD</name>
<gene>
    <name evidence="1" type="ORF">PSA21_418</name>
</gene>
<keyword evidence="2" id="KW-1185">Reference proteome</keyword>